<dbReference type="InterPro" id="IPR036318">
    <property type="entry name" value="FAD-bd_PCMH-like_sf"/>
</dbReference>
<dbReference type="InterPro" id="IPR012951">
    <property type="entry name" value="BBE"/>
</dbReference>
<dbReference type="OrthoDB" id="9775082at2"/>
<dbReference type="Gene3D" id="3.30.465.10">
    <property type="match status" value="2"/>
</dbReference>
<keyword evidence="3" id="KW-0285">Flavoprotein</keyword>
<proteinExistence type="inferred from homology"/>
<sequence length="609" mass="65678">MKRRDLLKAAVTLPLLPLLMRSGTALAHGAGTLATTLRSRLRPEQPGWPAAAEWEQLKRQVGGRLLKLESPFAHCDPSQPDGACAQALKQLANPFAVGDNPALTQTSGWADAWSSQPSAWAVAAENPADVVAAVNFARKHHLRLVVKGGGHSYQGTSDAPDSLLVWTRHMNQVSLHDAFVPQGCAGHLAPQAAASVQAGAMWIDAYDAVTTRGGRYVQGGGCTTVGVAGLVQSGGFGSFSKRWGTAASNLLEAEIVTADGQVRIANARTNPELFWGLKGGGGGSLGVVTRLTLRTFELPEFFGGVNLTVKADSDAAYRALIAEAVGFYQRALFNPHWGEQMKFYGGHTFEVSMMFQGLSQQQAEQTWAPFLAWVHARKDCHVSKLFQALAAPARHLWDAEFLRKYLPSAIVSDDRPGSPRHHFLWSGDHDQVGWFIQGYQSAWLPASLLQPGRQTPLVDALFEAAQHYGVSLHFNKGLAGAPADAIDRARDTATHPQVLDAFALAISASGGDPAFPGMPGAKPDLAMARRMAAAVDKTMDALRAVAPDAGSYVSESDYFLHDWQRGFWGGNYQRLAAAKRRYDPDGLFFVHHGVGSEEWSADGFNRLLT</sequence>
<comment type="caution">
    <text evidence="8">The sequence shown here is derived from an EMBL/GenBank/DDBJ whole genome shotgun (WGS) entry which is preliminary data.</text>
</comment>
<name>A0A368KCJ4_9GAMM</name>
<dbReference type="InterPro" id="IPR006094">
    <property type="entry name" value="Oxid_FAD_bind_N"/>
</dbReference>
<evidence type="ECO:0000256" key="5">
    <source>
        <dbReference type="ARBA" id="ARBA00023002"/>
    </source>
</evidence>
<keyword evidence="5" id="KW-0560">Oxidoreductase</keyword>
<comment type="cofactor">
    <cofactor evidence="1">
        <name>FAD</name>
        <dbReference type="ChEBI" id="CHEBI:57692"/>
    </cofactor>
</comment>
<keyword evidence="9" id="KW-1185">Reference proteome</keyword>
<protein>
    <submittedName>
        <fullName evidence="8">FAD-binding oxidoreductase</fullName>
    </submittedName>
</protein>
<dbReference type="Pfam" id="PF08031">
    <property type="entry name" value="BBE"/>
    <property type="match status" value="1"/>
</dbReference>
<dbReference type="InterPro" id="IPR016169">
    <property type="entry name" value="FAD-bd_PCMH_sub2"/>
</dbReference>
<dbReference type="PANTHER" id="PTHR42973">
    <property type="entry name" value="BINDING OXIDOREDUCTASE, PUTATIVE (AFU_ORTHOLOGUE AFUA_1G17690)-RELATED"/>
    <property type="match status" value="1"/>
</dbReference>
<dbReference type="RefSeq" id="WP_114343406.1">
    <property type="nucleotide sequence ID" value="NZ_QFWQ01000006.1"/>
</dbReference>
<dbReference type="SUPFAM" id="SSF56176">
    <property type="entry name" value="FAD-binding/transporter-associated domain-like"/>
    <property type="match status" value="1"/>
</dbReference>
<reference evidence="8 9" key="1">
    <citation type="submission" date="2018-05" db="EMBL/GenBank/DDBJ databases">
        <title>Draft genome sequence of Rhodanobacter denitrificans Yn1 isolated from gold copper mine.</title>
        <authorList>
            <person name="Yang N."/>
            <person name="Mazhar H.S."/>
            <person name="Rensing C."/>
        </authorList>
    </citation>
    <scope>NUCLEOTIDE SEQUENCE [LARGE SCALE GENOMIC DNA]</scope>
    <source>
        <strain evidence="8 9">Yn1</strain>
    </source>
</reference>
<evidence type="ECO:0000256" key="1">
    <source>
        <dbReference type="ARBA" id="ARBA00001974"/>
    </source>
</evidence>
<keyword evidence="4" id="KW-0274">FAD</keyword>
<dbReference type="GO" id="GO:0071949">
    <property type="term" value="F:FAD binding"/>
    <property type="evidence" value="ECO:0007669"/>
    <property type="project" value="InterPro"/>
</dbReference>
<evidence type="ECO:0000313" key="8">
    <source>
        <dbReference type="EMBL" id="RCS29642.1"/>
    </source>
</evidence>
<feature type="signal peptide" evidence="6">
    <location>
        <begin position="1"/>
        <end position="27"/>
    </location>
</feature>
<feature type="domain" description="FAD-binding PCMH-type" evidence="7">
    <location>
        <begin position="113"/>
        <end position="298"/>
    </location>
</feature>
<evidence type="ECO:0000256" key="2">
    <source>
        <dbReference type="ARBA" id="ARBA00005466"/>
    </source>
</evidence>
<evidence type="ECO:0000259" key="7">
    <source>
        <dbReference type="PROSITE" id="PS51387"/>
    </source>
</evidence>
<dbReference type="Pfam" id="PF01565">
    <property type="entry name" value="FAD_binding_4"/>
    <property type="match status" value="1"/>
</dbReference>
<evidence type="ECO:0000256" key="3">
    <source>
        <dbReference type="ARBA" id="ARBA00022630"/>
    </source>
</evidence>
<evidence type="ECO:0000313" key="9">
    <source>
        <dbReference type="Proteomes" id="UP000252387"/>
    </source>
</evidence>
<dbReference type="InterPro" id="IPR016166">
    <property type="entry name" value="FAD-bd_PCMH"/>
</dbReference>
<dbReference type="AlphaFoldDB" id="A0A368KCJ4"/>
<dbReference type="PANTHER" id="PTHR42973:SF39">
    <property type="entry name" value="FAD-BINDING PCMH-TYPE DOMAIN-CONTAINING PROTEIN"/>
    <property type="match status" value="1"/>
</dbReference>
<gene>
    <name evidence="8" type="ORF">DEO45_10805</name>
</gene>
<dbReference type="InterPro" id="IPR050416">
    <property type="entry name" value="FAD-linked_Oxidoreductase"/>
</dbReference>
<organism evidence="8 9">
    <name type="scientific">Rhodanobacter denitrificans</name>
    <dbReference type="NCBI Taxonomy" id="666685"/>
    <lineage>
        <taxon>Bacteria</taxon>
        <taxon>Pseudomonadati</taxon>
        <taxon>Pseudomonadota</taxon>
        <taxon>Gammaproteobacteria</taxon>
        <taxon>Lysobacterales</taxon>
        <taxon>Rhodanobacteraceae</taxon>
        <taxon>Rhodanobacter</taxon>
    </lineage>
</organism>
<evidence type="ECO:0000256" key="6">
    <source>
        <dbReference type="SAM" id="SignalP"/>
    </source>
</evidence>
<dbReference type="GO" id="GO:0016491">
    <property type="term" value="F:oxidoreductase activity"/>
    <property type="evidence" value="ECO:0007669"/>
    <property type="project" value="UniProtKB-KW"/>
</dbReference>
<accession>A0A368KCJ4</accession>
<evidence type="ECO:0000256" key="4">
    <source>
        <dbReference type="ARBA" id="ARBA00022827"/>
    </source>
</evidence>
<dbReference type="EMBL" id="QFWQ01000006">
    <property type="protein sequence ID" value="RCS29642.1"/>
    <property type="molecule type" value="Genomic_DNA"/>
</dbReference>
<comment type="similarity">
    <text evidence="2">Belongs to the oxygen-dependent FAD-linked oxidoreductase family.</text>
</comment>
<keyword evidence="6" id="KW-0732">Signal</keyword>
<feature type="chain" id="PRO_5016746293" evidence="6">
    <location>
        <begin position="28"/>
        <end position="609"/>
    </location>
</feature>
<dbReference type="Proteomes" id="UP000252387">
    <property type="component" value="Unassembled WGS sequence"/>
</dbReference>
<dbReference type="PROSITE" id="PS51387">
    <property type="entry name" value="FAD_PCMH"/>
    <property type="match status" value="1"/>
</dbReference>